<gene>
    <name evidence="2" type="ORF">DERP_010882</name>
</gene>
<comment type="caution">
    <text evidence="2">The sequence shown here is derived from an EMBL/GenBank/DDBJ whole genome shotgun (WGS) entry which is preliminary data.</text>
</comment>
<reference evidence="2 3" key="2">
    <citation type="journal article" date="2022" name="Mol. Biol. Evol.">
        <title>Comparative Genomics Reveals Insights into the Divergent Evolution of Astigmatic Mites and Household Pest Adaptations.</title>
        <authorList>
            <person name="Xiong Q."/>
            <person name="Wan A.T."/>
            <person name="Liu X."/>
            <person name="Fung C.S."/>
            <person name="Xiao X."/>
            <person name="Malainual N."/>
            <person name="Hou J."/>
            <person name="Wang L."/>
            <person name="Wang M."/>
            <person name="Yang K.Y."/>
            <person name="Cui Y."/>
            <person name="Leung E.L."/>
            <person name="Nong W."/>
            <person name="Shin S.K."/>
            <person name="Au S.W."/>
            <person name="Jeong K.Y."/>
            <person name="Chew F.T."/>
            <person name="Hui J.H."/>
            <person name="Leung T.F."/>
            <person name="Tungtrongchitr A."/>
            <person name="Zhong N."/>
            <person name="Liu Z."/>
            <person name="Tsui S.K."/>
        </authorList>
    </citation>
    <scope>NUCLEOTIDE SEQUENCE [LARGE SCALE GENOMIC DNA]</scope>
    <source>
        <strain evidence="2">Derp</strain>
    </source>
</reference>
<dbReference type="EMBL" id="NJHN03000011">
    <property type="protein sequence ID" value="KAH9426314.1"/>
    <property type="molecule type" value="Genomic_DNA"/>
</dbReference>
<sequence>MRLATLLEKRRWTRQSMIDIDSDRKRRSRFKLLIAAINFASSNNAHSTGMFFTSSVDYNHRISEKKATVQQQQGSLFSPDDDDDNDLAEFT</sequence>
<keyword evidence="3" id="KW-1185">Reference proteome</keyword>
<proteinExistence type="predicted"/>
<protein>
    <submittedName>
        <fullName evidence="2">Uncharacterized protein</fullName>
    </submittedName>
</protein>
<evidence type="ECO:0000313" key="3">
    <source>
        <dbReference type="Proteomes" id="UP000887458"/>
    </source>
</evidence>
<evidence type="ECO:0000313" key="2">
    <source>
        <dbReference type="EMBL" id="KAH9426314.1"/>
    </source>
</evidence>
<name>A0ABQ8JUQ1_DERPT</name>
<evidence type="ECO:0000256" key="1">
    <source>
        <dbReference type="SAM" id="MobiDB-lite"/>
    </source>
</evidence>
<reference evidence="2 3" key="1">
    <citation type="journal article" date="2018" name="J. Allergy Clin. Immunol.">
        <title>High-quality assembly of Dermatophagoides pteronyssinus genome and transcriptome reveals a wide range of novel allergens.</title>
        <authorList>
            <person name="Liu X.Y."/>
            <person name="Yang K.Y."/>
            <person name="Wang M.Q."/>
            <person name="Kwok J.S."/>
            <person name="Zeng X."/>
            <person name="Yang Z."/>
            <person name="Xiao X.J."/>
            <person name="Lau C.P."/>
            <person name="Li Y."/>
            <person name="Huang Z.M."/>
            <person name="Ba J.G."/>
            <person name="Yim A.K."/>
            <person name="Ouyang C.Y."/>
            <person name="Ngai S.M."/>
            <person name="Chan T.F."/>
            <person name="Leung E.L."/>
            <person name="Liu L."/>
            <person name="Liu Z.G."/>
            <person name="Tsui S.K."/>
        </authorList>
    </citation>
    <scope>NUCLEOTIDE SEQUENCE [LARGE SCALE GENOMIC DNA]</scope>
    <source>
        <strain evidence="2">Derp</strain>
    </source>
</reference>
<accession>A0ABQ8JUQ1</accession>
<dbReference type="Proteomes" id="UP000887458">
    <property type="component" value="Unassembled WGS sequence"/>
</dbReference>
<organism evidence="2 3">
    <name type="scientific">Dermatophagoides pteronyssinus</name>
    <name type="common">European house dust mite</name>
    <dbReference type="NCBI Taxonomy" id="6956"/>
    <lineage>
        <taxon>Eukaryota</taxon>
        <taxon>Metazoa</taxon>
        <taxon>Ecdysozoa</taxon>
        <taxon>Arthropoda</taxon>
        <taxon>Chelicerata</taxon>
        <taxon>Arachnida</taxon>
        <taxon>Acari</taxon>
        <taxon>Acariformes</taxon>
        <taxon>Sarcoptiformes</taxon>
        <taxon>Astigmata</taxon>
        <taxon>Psoroptidia</taxon>
        <taxon>Analgoidea</taxon>
        <taxon>Pyroglyphidae</taxon>
        <taxon>Dermatophagoidinae</taxon>
        <taxon>Dermatophagoides</taxon>
    </lineage>
</organism>
<feature type="region of interest" description="Disordered" evidence="1">
    <location>
        <begin position="64"/>
        <end position="91"/>
    </location>
</feature>
<feature type="compositionally biased region" description="Acidic residues" evidence="1">
    <location>
        <begin position="79"/>
        <end position="91"/>
    </location>
</feature>